<dbReference type="EMBL" id="FUWG01000006">
    <property type="protein sequence ID" value="SJZ37885.1"/>
    <property type="molecule type" value="Genomic_DNA"/>
</dbReference>
<keyword evidence="1" id="KW-0472">Membrane</keyword>
<dbReference type="STRING" id="261392.SAMN02745149_01023"/>
<dbReference type="AlphaFoldDB" id="A0A1T4K6G1"/>
<dbReference type="SUPFAM" id="SSF53955">
    <property type="entry name" value="Lysozyme-like"/>
    <property type="match status" value="1"/>
</dbReference>
<dbReference type="InterPro" id="IPR023346">
    <property type="entry name" value="Lysozyme-like_dom_sf"/>
</dbReference>
<sequence>MECTDMTQPETSEFGKSCRDSIIFCSLMLVVAIIVAAVLPAKDTASSIPVVSASTETENEIAADFGVMIEEAGFTATRAVSGDEGLALYRQPSSRGAVEWFYLHVTGNRDITMAILEEAEKNNIPLSLAFALAYTESRYNVNAVNKNKNASIDRGLFQLNNRSFPQLEEDDFFNPAVSAKYGMSHLRFCMNVAGNEVTALAMYNAGTTKVRSNNTPQSTLVYVGKIMAYREKLDRLFAEEVSPYFDSSRQMSGISVAFLGNRKFDR</sequence>
<evidence type="ECO:0000256" key="1">
    <source>
        <dbReference type="SAM" id="Phobius"/>
    </source>
</evidence>
<evidence type="ECO:0000313" key="3">
    <source>
        <dbReference type="EMBL" id="SJZ37885.1"/>
    </source>
</evidence>
<evidence type="ECO:0000313" key="4">
    <source>
        <dbReference type="Proteomes" id="UP000190423"/>
    </source>
</evidence>
<evidence type="ECO:0000259" key="2">
    <source>
        <dbReference type="Pfam" id="PF01464"/>
    </source>
</evidence>
<dbReference type="Gene3D" id="1.10.530.10">
    <property type="match status" value="1"/>
</dbReference>
<dbReference type="Proteomes" id="UP000190423">
    <property type="component" value="Unassembled WGS sequence"/>
</dbReference>
<keyword evidence="4" id="KW-1185">Reference proteome</keyword>
<feature type="transmembrane region" description="Helical" evidence="1">
    <location>
        <begin position="21"/>
        <end position="39"/>
    </location>
</feature>
<keyword evidence="1" id="KW-0812">Transmembrane</keyword>
<organism evidence="3 4">
    <name type="scientific">Treponema porcinum</name>
    <dbReference type="NCBI Taxonomy" id="261392"/>
    <lineage>
        <taxon>Bacteria</taxon>
        <taxon>Pseudomonadati</taxon>
        <taxon>Spirochaetota</taxon>
        <taxon>Spirochaetia</taxon>
        <taxon>Spirochaetales</taxon>
        <taxon>Treponemataceae</taxon>
        <taxon>Treponema</taxon>
    </lineage>
</organism>
<gene>
    <name evidence="3" type="ORF">SAMN02745149_01023</name>
</gene>
<proteinExistence type="predicted"/>
<protein>
    <submittedName>
        <fullName evidence="3">Transglycosylase SLT domain-containing protein</fullName>
    </submittedName>
</protein>
<dbReference type="InterPro" id="IPR008258">
    <property type="entry name" value="Transglycosylase_SLT_dom_1"/>
</dbReference>
<dbReference type="RefSeq" id="WP_234975378.1">
    <property type="nucleotide sequence ID" value="NZ_FUWG01000006.1"/>
</dbReference>
<accession>A0A1T4K6G1</accession>
<dbReference type="Pfam" id="PF01464">
    <property type="entry name" value="SLT"/>
    <property type="match status" value="1"/>
</dbReference>
<keyword evidence="1" id="KW-1133">Transmembrane helix</keyword>
<reference evidence="3 4" key="1">
    <citation type="submission" date="2017-02" db="EMBL/GenBank/DDBJ databases">
        <authorList>
            <person name="Peterson S.W."/>
        </authorList>
    </citation>
    <scope>NUCLEOTIDE SEQUENCE [LARGE SCALE GENOMIC DNA]</scope>
    <source>
        <strain evidence="3 4">ATCC BAA-908</strain>
    </source>
</reference>
<feature type="domain" description="Transglycosylase SLT" evidence="2">
    <location>
        <begin position="114"/>
        <end position="214"/>
    </location>
</feature>
<dbReference type="GeneID" id="78316326"/>
<name>A0A1T4K6G1_TREPO</name>